<keyword evidence="1" id="KW-0812">Transmembrane</keyword>
<feature type="transmembrane region" description="Helical" evidence="1">
    <location>
        <begin position="70"/>
        <end position="88"/>
    </location>
</feature>
<dbReference type="EMBL" id="QFOI01000241">
    <property type="protein sequence ID" value="PZP46042.1"/>
    <property type="molecule type" value="Genomic_DNA"/>
</dbReference>
<keyword evidence="1" id="KW-1133">Transmembrane helix</keyword>
<dbReference type="AlphaFoldDB" id="A0A2W5GS02"/>
<keyword evidence="1" id="KW-0472">Membrane</keyword>
<accession>A0A2W5GS02</accession>
<evidence type="ECO:0000313" key="3">
    <source>
        <dbReference type="Proteomes" id="UP000249645"/>
    </source>
</evidence>
<name>A0A2W5GS02_9SPHI</name>
<gene>
    <name evidence="2" type="ORF">DI598_12600</name>
</gene>
<reference evidence="2 3" key="1">
    <citation type="submission" date="2017-11" db="EMBL/GenBank/DDBJ databases">
        <title>Infants hospitalized years apart are colonized by the same room-sourced microbial strains.</title>
        <authorList>
            <person name="Brooks B."/>
            <person name="Olm M.R."/>
            <person name="Firek B.A."/>
            <person name="Baker R."/>
            <person name="Thomas B.C."/>
            <person name="Morowitz M.J."/>
            <person name="Banfield J.F."/>
        </authorList>
    </citation>
    <scope>NUCLEOTIDE SEQUENCE [LARGE SCALE GENOMIC DNA]</scope>
    <source>
        <strain evidence="2">S2_009_000_R2_76</strain>
    </source>
</reference>
<organism evidence="2 3">
    <name type="scientific">Pseudopedobacter saltans</name>
    <dbReference type="NCBI Taxonomy" id="151895"/>
    <lineage>
        <taxon>Bacteria</taxon>
        <taxon>Pseudomonadati</taxon>
        <taxon>Bacteroidota</taxon>
        <taxon>Sphingobacteriia</taxon>
        <taxon>Sphingobacteriales</taxon>
        <taxon>Sphingobacteriaceae</taxon>
        <taxon>Pseudopedobacter</taxon>
    </lineage>
</organism>
<dbReference type="Proteomes" id="UP000249645">
    <property type="component" value="Unassembled WGS sequence"/>
</dbReference>
<comment type="caution">
    <text evidence="2">The sequence shown here is derived from an EMBL/GenBank/DDBJ whole genome shotgun (WGS) entry which is preliminary data.</text>
</comment>
<feature type="transmembrane region" description="Helical" evidence="1">
    <location>
        <begin position="12"/>
        <end position="28"/>
    </location>
</feature>
<evidence type="ECO:0000313" key="2">
    <source>
        <dbReference type="EMBL" id="PZP46042.1"/>
    </source>
</evidence>
<proteinExistence type="predicted"/>
<protein>
    <submittedName>
        <fullName evidence="2">Uncharacterized protein</fullName>
    </submittedName>
</protein>
<sequence>MNIQNLSIDDLISMGKIILLIIKCIAIIKKSKASFKKNINSIVTYKVDNTKCIKRANSAKGKSKLTDKKIVIFIQLFGTHLISIYIIHSRKN</sequence>
<evidence type="ECO:0000256" key="1">
    <source>
        <dbReference type="SAM" id="Phobius"/>
    </source>
</evidence>